<evidence type="ECO:0000313" key="4">
    <source>
        <dbReference type="Proteomes" id="UP000429644"/>
    </source>
</evidence>
<name>A0A7J9UU08_9MICO</name>
<dbReference type="RefSeq" id="WP_152230749.1">
    <property type="nucleotide sequence ID" value="NZ_BAAAOT010000003.1"/>
</dbReference>
<evidence type="ECO:0000259" key="2">
    <source>
        <dbReference type="PROSITE" id="PS50846"/>
    </source>
</evidence>
<dbReference type="InterPro" id="IPR017969">
    <property type="entry name" value="Heavy-metal-associated_CS"/>
</dbReference>
<dbReference type="OrthoDB" id="9813965at2"/>
<dbReference type="InterPro" id="IPR036163">
    <property type="entry name" value="HMA_dom_sf"/>
</dbReference>
<dbReference type="CDD" id="cd00371">
    <property type="entry name" value="HMA"/>
    <property type="match status" value="1"/>
</dbReference>
<dbReference type="GO" id="GO:0046872">
    <property type="term" value="F:metal ion binding"/>
    <property type="evidence" value="ECO:0007669"/>
    <property type="project" value="UniProtKB-KW"/>
</dbReference>
<keyword evidence="1" id="KW-0479">Metal-binding</keyword>
<dbReference type="Gene3D" id="3.30.70.100">
    <property type="match status" value="1"/>
</dbReference>
<dbReference type="PROSITE" id="PS01047">
    <property type="entry name" value="HMA_1"/>
    <property type="match status" value="1"/>
</dbReference>
<protein>
    <submittedName>
        <fullName evidence="3">Cation-transporting ATPase</fullName>
    </submittedName>
</protein>
<feature type="domain" description="HMA" evidence="2">
    <location>
        <begin position="4"/>
        <end position="69"/>
    </location>
</feature>
<keyword evidence="4" id="KW-1185">Reference proteome</keyword>
<evidence type="ECO:0000256" key="1">
    <source>
        <dbReference type="ARBA" id="ARBA00022723"/>
    </source>
</evidence>
<reference evidence="3 4" key="1">
    <citation type="submission" date="2019-10" db="EMBL/GenBank/DDBJ databases">
        <title>Georgenia wutianyii sp. nov. and Georgenia yuyongxinii sp. nov. isolated from plateau pika (Ochotona curzoniae) in the Qinghai-Tibet plateau of China.</title>
        <authorList>
            <person name="Tian Z."/>
        </authorList>
    </citation>
    <scope>NUCLEOTIDE SEQUENCE [LARGE SCALE GENOMIC DNA]</scope>
    <source>
        <strain evidence="3 4">JCM 15130</strain>
    </source>
</reference>
<dbReference type="PROSITE" id="PS50846">
    <property type="entry name" value="HMA_2"/>
    <property type="match status" value="1"/>
</dbReference>
<dbReference type="Proteomes" id="UP000429644">
    <property type="component" value="Unassembled WGS sequence"/>
</dbReference>
<dbReference type="EMBL" id="WHPD01001198">
    <property type="protein sequence ID" value="MPV88105.1"/>
    <property type="molecule type" value="Genomic_DNA"/>
</dbReference>
<gene>
    <name evidence="3" type="ORF">GB882_05445</name>
</gene>
<dbReference type="InterPro" id="IPR006121">
    <property type="entry name" value="HMA_dom"/>
</dbReference>
<evidence type="ECO:0000313" key="3">
    <source>
        <dbReference type="EMBL" id="MPV88105.1"/>
    </source>
</evidence>
<dbReference type="Pfam" id="PF00403">
    <property type="entry name" value="HMA"/>
    <property type="match status" value="1"/>
</dbReference>
<organism evidence="3 4">
    <name type="scientific">Georgenia ruanii</name>
    <dbReference type="NCBI Taxonomy" id="348442"/>
    <lineage>
        <taxon>Bacteria</taxon>
        <taxon>Bacillati</taxon>
        <taxon>Actinomycetota</taxon>
        <taxon>Actinomycetes</taxon>
        <taxon>Micrococcales</taxon>
        <taxon>Bogoriellaceae</taxon>
        <taxon>Georgenia</taxon>
    </lineage>
</organism>
<sequence length="70" mass="7355">MSQTTAEYQVTGMTCEHCARAVAREVGALAGVADVAVDLATGRVTVRSNRALLTEEMAAAIDEAGYQLCH</sequence>
<accession>A0A7J9UU08</accession>
<proteinExistence type="predicted"/>
<dbReference type="SUPFAM" id="SSF55008">
    <property type="entry name" value="HMA, heavy metal-associated domain"/>
    <property type="match status" value="1"/>
</dbReference>
<comment type="caution">
    <text evidence="3">The sequence shown here is derived from an EMBL/GenBank/DDBJ whole genome shotgun (WGS) entry which is preliminary data.</text>
</comment>
<dbReference type="AlphaFoldDB" id="A0A7J9UU08"/>